<accession>A0A182FCS3</accession>
<feature type="compositionally biased region" description="Acidic residues" evidence="1">
    <location>
        <begin position="415"/>
        <end position="425"/>
    </location>
</feature>
<dbReference type="InterPro" id="IPR051254">
    <property type="entry name" value="PPP1R15"/>
</dbReference>
<dbReference type="Proteomes" id="UP000069272">
    <property type="component" value="Chromosome 3L"/>
</dbReference>
<proteinExistence type="predicted"/>
<name>A0A182FCS3_ANOAL</name>
<evidence type="ECO:0000256" key="1">
    <source>
        <dbReference type="SAM" id="MobiDB-lite"/>
    </source>
</evidence>
<reference evidence="2 3" key="1">
    <citation type="journal article" date="2017" name="G3 (Bethesda)">
        <title>The Physical Genome Mapping of Anopheles albimanus Corrected Scaffold Misassemblies and Identified Interarm Rearrangements in Genus Anopheles.</title>
        <authorList>
            <person name="Artemov G.N."/>
            <person name="Peery A.N."/>
            <person name="Jiang X."/>
            <person name="Tu Z."/>
            <person name="Stegniy V.N."/>
            <person name="Sharakhova M.V."/>
            <person name="Sharakhov I.V."/>
        </authorList>
    </citation>
    <scope>NUCLEOTIDE SEQUENCE [LARGE SCALE GENOMIC DNA]</scope>
    <source>
        <strain evidence="2 3">ALBI9_A</strain>
    </source>
</reference>
<dbReference type="AlphaFoldDB" id="A0A182FCS3"/>
<dbReference type="VEuPathDB" id="VectorBase:AALB004309"/>
<evidence type="ECO:0000313" key="3">
    <source>
        <dbReference type="Proteomes" id="UP000069272"/>
    </source>
</evidence>
<feature type="compositionally biased region" description="Basic residues" evidence="1">
    <location>
        <begin position="183"/>
        <end position="192"/>
    </location>
</feature>
<dbReference type="RefSeq" id="XP_035787639.1">
    <property type="nucleotide sequence ID" value="XM_035931746.1"/>
</dbReference>
<feature type="region of interest" description="Disordered" evidence="1">
    <location>
        <begin position="158"/>
        <end position="194"/>
    </location>
</feature>
<dbReference type="GO" id="GO:0019888">
    <property type="term" value="F:protein phosphatase regulator activity"/>
    <property type="evidence" value="ECO:0007669"/>
    <property type="project" value="TreeGrafter"/>
</dbReference>
<feature type="compositionally biased region" description="Acidic residues" evidence="1">
    <location>
        <begin position="375"/>
        <end position="408"/>
    </location>
</feature>
<dbReference type="CTD" id="37820"/>
<organism evidence="2 3">
    <name type="scientific">Anopheles albimanus</name>
    <name type="common">New world malaria mosquito</name>
    <dbReference type="NCBI Taxonomy" id="7167"/>
    <lineage>
        <taxon>Eukaryota</taxon>
        <taxon>Metazoa</taxon>
        <taxon>Ecdysozoa</taxon>
        <taxon>Arthropoda</taxon>
        <taxon>Hexapoda</taxon>
        <taxon>Insecta</taxon>
        <taxon>Pterygota</taxon>
        <taxon>Neoptera</taxon>
        <taxon>Endopterygota</taxon>
        <taxon>Diptera</taxon>
        <taxon>Nematocera</taxon>
        <taxon>Culicoidea</taxon>
        <taxon>Culicidae</taxon>
        <taxon>Anophelinae</taxon>
        <taxon>Anopheles</taxon>
    </lineage>
</organism>
<dbReference type="GO" id="GO:0005783">
    <property type="term" value="C:endoplasmic reticulum"/>
    <property type="evidence" value="ECO:0007669"/>
    <property type="project" value="TreeGrafter"/>
</dbReference>
<dbReference type="GO" id="GO:0000164">
    <property type="term" value="C:protein phosphatase type 1 complex"/>
    <property type="evidence" value="ECO:0007669"/>
    <property type="project" value="TreeGrafter"/>
</dbReference>
<dbReference type="GO" id="GO:0034976">
    <property type="term" value="P:response to endoplasmic reticulum stress"/>
    <property type="evidence" value="ECO:0007669"/>
    <property type="project" value="TreeGrafter"/>
</dbReference>
<dbReference type="PANTHER" id="PTHR16489:SF12">
    <property type="entry name" value="GH11727P"/>
    <property type="match status" value="1"/>
</dbReference>
<protein>
    <submittedName>
        <fullName evidence="2">PP1c_bdg domain-containing protein</fullName>
    </submittedName>
</protein>
<evidence type="ECO:0000313" key="2">
    <source>
        <dbReference type="EnsemblMetazoa" id="AALB004309-PA"/>
    </source>
</evidence>
<dbReference type="PANTHER" id="PTHR16489">
    <property type="entry name" value="GH11727P"/>
    <property type="match status" value="1"/>
</dbReference>
<reference evidence="2" key="2">
    <citation type="submission" date="2022-08" db="UniProtKB">
        <authorList>
            <consortium name="EnsemblMetazoa"/>
        </authorList>
    </citation>
    <scope>IDENTIFICATION</scope>
    <source>
        <strain evidence="2">STECLA/ALBI9_A</strain>
    </source>
</reference>
<dbReference type="GeneID" id="118464396"/>
<dbReference type="VEuPathDB" id="VectorBase:AALB20_029427"/>
<dbReference type="KEGG" id="aali:118464396"/>
<keyword evidence="3" id="KW-1185">Reference proteome</keyword>
<feature type="region of interest" description="Disordered" evidence="1">
    <location>
        <begin position="369"/>
        <end position="425"/>
    </location>
</feature>
<dbReference type="OrthoDB" id="5976067at2759"/>
<sequence>MEAAAEYPRQWLFPNAGARAETKSHANKPCLGGGAAAAPSEGRAPSMFENVFNVITKLWSLTTRSPNVNKPSELPPYATGTKEWRSVDKEGPAHLSTCMMPIFETTDCGMSQLTVPVDYGSYELEDSMSTAGVYLQDAAPLIACQADRTTTRSVPIRKRRRQHLATKTHSAPGSESGKGGCGKNRKNKKRHDLRRDIVSDSMALEMDDCYGYDYREAELLDESNESLPSVGQRYGPLSASFSPSSTGSAASFHDALQDVSILAACLRYADGLPEVTTVPAPATAAATTTPTAVPPSSAVPLVLLNRKTASIAEGAPCRLSHCDITEPEAGFVMLTDYDVFTTPSASPARRSKNLCKAINSFLVPSTAWHRQCTDAGEDDEEDEEEEEDDDEDEDDDDEDEDDDDEDQDYVGTADCSDEDDDDDDSVVFCEEDDLHDDGNSSSGFEERKVRFNTKPVVHVMRAWDYAYRQARKGEWEMAARDRERFRKHIADLEPVLGPALQPALRERIYQQRFEPGAAVDPVPVVHNTTLLSTIQEK</sequence>
<dbReference type="EnsemblMetazoa" id="AALB004309-RA">
    <property type="protein sequence ID" value="AALB004309-PA"/>
    <property type="gene ID" value="AALB004309"/>
</dbReference>